<comment type="caution">
    <text evidence="3">The sequence shown here is derived from an EMBL/GenBank/DDBJ whole genome shotgun (WGS) entry which is preliminary data.</text>
</comment>
<evidence type="ECO:0000256" key="1">
    <source>
        <dbReference type="SAM" id="Phobius"/>
    </source>
</evidence>
<feature type="non-terminal residue" evidence="3">
    <location>
        <position position="137"/>
    </location>
</feature>
<keyword evidence="1" id="KW-0472">Membrane</keyword>
<keyword evidence="1" id="KW-1133">Transmembrane helix</keyword>
<keyword evidence="4" id="KW-1185">Reference proteome</keyword>
<dbReference type="EMBL" id="BTSY01000005">
    <property type="protein sequence ID" value="GMT29722.1"/>
    <property type="molecule type" value="Genomic_DNA"/>
</dbReference>
<dbReference type="Proteomes" id="UP001432322">
    <property type="component" value="Unassembled WGS sequence"/>
</dbReference>
<sequence>IMACTSTLEKMIKSIYDFGAWLILRSIVCLYCFGVFGLIFGINTFTLICALFDTNLLIVIIVIVLDGIGFTSTIALLLRIIAVVITLTAVVAGCITCFIKEIDIASPVIFGTALLMVLILSVIVIGLCCGKDSHHKS</sequence>
<proteinExistence type="predicted"/>
<evidence type="ECO:0000313" key="2">
    <source>
        <dbReference type="EMBL" id="GMT29722.1"/>
    </source>
</evidence>
<feature type="transmembrane region" description="Helical" evidence="1">
    <location>
        <begin position="77"/>
        <end position="102"/>
    </location>
</feature>
<organism evidence="3 4">
    <name type="scientific">Pristionchus fissidentatus</name>
    <dbReference type="NCBI Taxonomy" id="1538716"/>
    <lineage>
        <taxon>Eukaryota</taxon>
        <taxon>Metazoa</taxon>
        <taxon>Ecdysozoa</taxon>
        <taxon>Nematoda</taxon>
        <taxon>Chromadorea</taxon>
        <taxon>Rhabditida</taxon>
        <taxon>Rhabditina</taxon>
        <taxon>Diplogasteromorpha</taxon>
        <taxon>Diplogasteroidea</taxon>
        <taxon>Neodiplogasteridae</taxon>
        <taxon>Pristionchus</taxon>
    </lineage>
</organism>
<reference evidence="3" key="1">
    <citation type="submission" date="2023-10" db="EMBL/GenBank/DDBJ databases">
        <title>Genome assembly of Pristionchus species.</title>
        <authorList>
            <person name="Yoshida K."/>
            <person name="Sommer R.J."/>
        </authorList>
    </citation>
    <scope>NUCLEOTIDE SEQUENCE</scope>
    <source>
        <strain evidence="3">RS5133</strain>
    </source>
</reference>
<dbReference type="AlphaFoldDB" id="A0AAV5WGD3"/>
<gene>
    <name evidence="2" type="ORF">PFISCL1PPCAC_21019</name>
    <name evidence="3" type="ORF">PFISCL1PPCAC_21020</name>
</gene>
<accession>A0AAV5WGD3</accession>
<dbReference type="EMBL" id="BTSY01000005">
    <property type="protein sequence ID" value="GMT29723.1"/>
    <property type="molecule type" value="Genomic_DNA"/>
</dbReference>
<protein>
    <submittedName>
        <fullName evidence="3">Uncharacterized protein</fullName>
    </submittedName>
</protein>
<feature type="non-terminal residue" evidence="3">
    <location>
        <position position="1"/>
    </location>
</feature>
<evidence type="ECO:0000313" key="3">
    <source>
        <dbReference type="EMBL" id="GMT29723.1"/>
    </source>
</evidence>
<feature type="transmembrane region" description="Helical" evidence="1">
    <location>
        <begin position="108"/>
        <end position="129"/>
    </location>
</feature>
<keyword evidence="1" id="KW-0812">Transmembrane</keyword>
<name>A0AAV5WGD3_9BILA</name>
<evidence type="ECO:0000313" key="4">
    <source>
        <dbReference type="Proteomes" id="UP001432322"/>
    </source>
</evidence>
<feature type="transmembrane region" description="Helical" evidence="1">
    <location>
        <begin position="18"/>
        <end position="39"/>
    </location>
</feature>